<evidence type="ECO:0000313" key="2">
    <source>
        <dbReference type="EMBL" id="MBK5930436.1"/>
    </source>
</evidence>
<evidence type="ECO:0008006" key="4">
    <source>
        <dbReference type="Google" id="ProtNLM"/>
    </source>
</evidence>
<dbReference type="Pfam" id="PF10986">
    <property type="entry name" value="ZrgA"/>
    <property type="match status" value="1"/>
</dbReference>
<sequence length="255" mass="28155">MRQHLGQQGLHESQLVAVRSALGGQAETSWHFKKLYYIIIHLSRPISQLGCTMHLDRHRSLPILPILALATGLMSGTPLAVEHDHEHRRHGAHVHGVAALNLALEGNEVQIELGSPAANIVGFEHAPSSPDDHAALDKAVATLEDGDTLFRFNADAGCRMETVTVTSEMLDGEHDNHDGHAHNESEEHEHDHAGETHSDIEAAYHFECEAPDTLRRLTVEVFEAFPGMEEIKVQYVIERKQGAASLTAKDHVVRF</sequence>
<evidence type="ECO:0000256" key="1">
    <source>
        <dbReference type="SAM" id="MobiDB-lite"/>
    </source>
</evidence>
<proteinExistence type="predicted"/>
<keyword evidence="3" id="KW-1185">Reference proteome</keyword>
<accession>A0AAJ0XFT2</accession>
<reference evidence="2" key="2">
    <citation type="journal article" date="2020" name="Microorganisms">
        <title>Osmotic Adaptation and Compatible Solute Biosynthesis of Phototrophic Bacteria as Revealed from Genome Analyses.</title>
        <authorList>
            <person name="Imhoff J.F."/>
            <person name="Rahn T."/>
            <person name="Kunzel S."/>
            <person name="Keller A."/>
            <person name="Neulinger S.C."/>
        </authorList>
    </citation>
    <scope>NUCLEOTIDE SEQUENCE</scope>
    <source>
        <strain evidence="2">DSM 4395</strain>
    </source>
</reference>
<dbReference type="AlphaFoldDB" id="A0AAJ0XFT2"/>
<gene>
    <name evidence="2" type="ORF">CCR82_07855</name>
</gene>
<evidence type="ECO:0000313" key="3">
    <source>
        <dbReference type="Proteomes" id="UP001296967"/>
    </source>
</evidence>
<name>A0AAJ0XFT2_HALSE</name>
<dbReference type="Proteomes" id="UP001296967">
    <property type="component" value="Unassembled WGS sequence"/>
</dbReference>
<reference evidence="2" key="1">
    <citation type="submission" date="2017-05" db="EMBL/GenBank/DDBJ databases">
        <authorList>
            <person name="Imhoff J.F."/>
            <person name="Rahn T."/>
            <person name="Kuenzel S."/>
            <person name="Neulinger S.C."/>
        </authorList>
    </citation>
    <scope>NUCLEOTIDE SEQUENCE</scope>
    <source>
        <strain evidence="2">DSM 4395</strain>
    </source>
</reference>
<dbReference type="InterPro" id="IPR021253">
    <property type="entry name" value="ZrgA-like"/>
</dbReference>
<feature type="region of interest" description="Disordered" evidence="1">
    <location>
        <begin position="171"/>
        <end position="195"/>
    </location>
</feature>
<organism evidence="2 3">
    <name type="scientific">Halochromatium salexigens</name>
    <name type="common">Chromatium salexigens</name>
    <dbReference type="NCBI Taxonomy" id="49447"/>
    <lineage>
        <taxon>Bacteria</taxon>
        <taxon>Pseudomonadati</taxon>
        <taxon>Pseudomonadota</taxon>
        <taxon>Gammaproteobacteria</taxon>
        <taxon>Chromatiales</taxon>
        <taxon>Chromatiaceae</taxon>
        <taxon>Halochromatium</taxon>
    </lineage>
</organism>
<dbReference type="EMBL" id="NHSF01000051">
    <property type="protein sequence ID" value="MBK5930436.1"/>
    <property type="molecule type" value="Genomic_DNA"/>
</dbReference>
<comment type="caution">
    <text evidence="2">The sequence shown here is derived from an EMBL/GenBank/DDBJ whole genome shotgun (WGS) entry which is preliminary data.</text>
</comment>
<protein>
    <recommendedName>
        <fullName evidence="4">DUF2796 domain-containing protein</fullName>
    </recommendedName>
</protein>